<comment type="caution">
    <text evidence="1">The sequence shown here is derived from an EMBL/GenBank/DDBJ whole genome shotgun (WGS) entry which is preliminary data.</text>
</comment>
<proteinExistence type="predicted"/>
<accession>A0A2U0U7F9</accession>
<sequence>MLYLLLSLIVLGFVTAIMGYVSYHRHGEEPIAEAETGNCATCADPTAECEQVCLMRAATKPVEYFDDEELDAYKGRSSDAYTEEETDEFAEVLETLRPEEVRAWSRSLTLRGINMPDGIKSEYIQLAE</sequence>
<reference evidence="1 2" key="1">
    <citation type="submission" date="2018-05" db="EMBL/GenBank/DDBJ databases">
        <title>Genomic Encyclopedia of Type Strains, Phase IV (KMG-IV): sequencing the most valuable type-strain genomes for metagenomic binning, comparative biology and taxonomic classification.</title>
        <authorList>
            <person name="Goeker M."/>
        </authorList>
    </citation>
    <scope>NUCLEOTIDE SEQUENCE [LARGE SCALE GENOMIC DNA]</scope>
    <source>
        <strain evidence="1 2">DSM 100333</strain>
    </source>
</reference>
<dbReference type="RefSeq" id="WP_116616637.1">
    <property type="nucleotide sequence ID" value="NZ_CAMPWS010000013.1"/>
</dbReference>
<name>A0A2U0U7F9_9BACT</name>
<evidence type="ECO:0000313" key="2">
    <source>
        <dbReference type="Proteomes" id="UP000245870"/>
    </source>
</evidence>
<dbReference type="OrthoDB" id="1097760at2"/>
<organism evidence="1 2">
    <name type="scientific">Hallella colorans</name>
    <dbReference type="NCBI Taxonomy" id="1703337"/>
    <lineage>
        <taxon>Bacteria</taxon>
        <taxon>Pseudomonadati</taxon>
        <taxon>Bacteroidota</taxon>
        <taxon>Bacteroidia</taxon>
        <taxon>Bacteroidales</taxon>
        <taxon>Prevotellaceae</taxon>
        <taxon>Hallella</taxon>
    </lineage>
</organism>
<protein>
    <recommendedName>
        <fullName evidence="3">Phospholipase</fullName>
    </recommendedName>
</protein>
<evidence type="ECO:0000313" key="1">
    <source>
        <dbReference type="EMBL" id="PVX53557.1"/>
    </source>
</evidence>
<keyword evidence="2" id="KW-1185">Reference proteome</keyword>
<dbReference type="EMBL" id="QENY01000011">
    <property type="protein sequence ID" value="PVX53557.1"/>
    <property type="molecule type" value="Genomic_DNA"/>
</dbReference>
<dbReference type="AlphaFoldDB" id="A0A2U0U7F9"/>
<dbReference type="Proteomes" id="UP000245870">
    <property type="component" value="Unassembled WGS sequence"/>
</dbReference>
<evidence type="ECO:0008006" key="3">
    <source>
        <dbReference type="Google" id="ProtNLM"/>
    </source>
</evidence>
<gene>
    <name evidence="1" type="ORF">C7379_11171</name>
</gene>